<dbReference type="EMBL" id="SWDB01000009">
    <property type="protein sequence ID" value="TKB46280.1"/>
    <property type="molecule type" value="Genomic_DNA"/>
</dbReference>
<evidence type="ECO:0000313" key="4">
    <source>
        <dbReference type="Proteomes" id="UP000307999"/>
    </source>
</evidence>
<feature type="transmembrane region" description="Helical" evidence="1">
    <location>
        <begin position="265"/>
        <end position="282"/>
    </location>
</feature>
<feature type="transmembrane region" description="Helical" evidence="1">
    <location>
        <begin position="147"/>
        <end position="170"/>
    </location>
</feature>
<evidence type="ECO:0000313" key="3">
    <source>
        <dbReference type="EMBL" id="TKB46280.1"/>
    </source>
</evidence>
<dbReference type="AlphaFoldDB" id="A0A4U1B763"/>
<keyword evidence="1" id="KW-0472">Membrane</keyword>
<feature type="domain" description="EamA" evidence="2">
    <location>
        <begin position="152"/>
        <end position="278"/>
    </location>
</feature>
<dbReference type="PANTHER" id="PTHR22911:SF137">
    <property type="entry name" value="SOLUTE CARRIER FAMILY 35 MEMBER G2-RELATED"/>
    <property type="match status" value="1"/>
</dbReference>
<reference evidence="3 4" key="1">
    <citation type="submission" date="2019-04" db="EMBL/GenBank/DDBJ databases">
        <title>Thalassotalea guangxiensis sp. nov., isolated from sediment of the coastal wetland.</title>
        <authorList>
            <person name="Zheng S."/>
            <person name="Zhang D."/>
        </authorList>
    </citation>
    <scope>NUCLEOTIDE SEQUENCE [LARGE SCALE GENOMIC DNA]</scope>
    <source>
        <strain evidence="3 4">ZS-4</strain>
    </source>
</reference>
<proteinExistence type="predicted"/>
<dbReference type="Proteomes" id="UP000307999">
    <property type="component" value="Unassembled WGS sequence"/>
</dbReference>
<keyword evidence="1" id="KW-0812">Transmembrane</keyword>
<accession>A0A4U1B763</accession>
<feature type="transmembrane region" description="Helical" evidence="1">
    <location>
        <begin position="66"/>
        <end position="87"/>
    </location>
</feature>
<dbReference type="InterPro" id="IPR000620">
    <property type="entry name" value="EamA_dom"/>
</dbReference>
<protein>
    <submittedName>
        <fullName evidence="3">DMT family transporter</fullName>
    </submittedName>
</protein>
<dbReference type="Pfam" id="PF00892">
    <property type="entry name" value="EamA"/>
    <property type="match status" value="2"/>
</dbReference>
<feature type="transmembrane region" description="Helical" evidence="1">
    <location>
        <begin position="12"/>
        <end position="29"/>
    </location>
</feature>
<comment type="caution">
    <text evidence="3">The sequence shown here is derived from an EMBL/GenBank/DDBJ whole genome shotgun (WGS) entry which is preliminary data.</text>
</comment>
<dbReference type="OrthoDB" id="9150437at2"/>
<dbReference type="GO" id="GO:0016020">
    <property type="term" value="C:membrane"/>
    <property type="evidence" value="ECO:0007669"/>
    <property type="project" value="InterPro"/>
</dbReference>
<feature type="transmembrane region" description="Helical" evidence="1">
    <location>
        <begin position="238"/>
        <end position="259"/>
    </location>
</feature>
<dbReference type="SUPFAM" id="SSF103481">
    <property type="entry name" value="Multidrug resistance efflux transporter EmrE"/>
    <property type="match status" value="2"/>
</dbReference>
<evidence type="ECO:0000256" key="1">
    <source>
        <dbReference type="SAM" id="Phobius"/>
    </source>
</evidence>
<name>A0A4U1B763_9GAMM</name>
<gene>
    <name evidence="3" type="ORF">E8M12_04300</name>
</gene>
<keyword evidence="4" id="KW-1185">Reference proteome</keyword>
<evidence type="ECO:0000259" key="2">
    <source>
        <dbReference type="Pfam" id="PF00892"/>
    </source>
</evidence>
<organism evidence="3 4">
    <name type="scientific">Thalassotalea mangrovi</name>
    <dbReference type="NCBI Taxonomy" id="2572245"/>
    <lineage>
        <taxon>Bacteria</taxon>
        <taxon>Pseudomonadati</taxon>
        <taxon>Pseudomonadota</taxon>
        <taxon>Gammaproteobacteria</taxon>
        <taxon>Alteromonadales</taxon>
        <taxon>Colwelliaceae</taxon>
        <taxon>Thalassotalea</taxon>
    </lineage>
</organism>
<dbReference type="PANTHER" id="PTHR22911">
    <property type="entry name" value="ACYL-MALONYL CONDENSING ENZYME-RELATED"/>
    <property type="match status" value="1"/>
</dbReference>
<feature type="transmembrane region" description="Helical" evidence="1">
    <location>
        <begin position="120"/>
        <end position="141"/>
    </location>
</feature>
<feature type="domain" description="EamA" evidence="2">
    <location>
        <begin position="14"/>
        <end position="138"/>
    </location>
</feature>
<sequence length="295" mass="32458">MNKNRKLAYLKLQLAVWLFSLCALFAYWVDVGTVHLVFGRTLFAALAIFLLLGYRQKLQWRFSPVIKIRLFVSALLLVIHWLAFFYVAQNVSVSTALITFASYPLWVLLIDWVRGNRCSALLMLSQSLLIIIGIALVSGHYTQQNPGIWIDGIVIGLVSAFTFALLTFVNQALLADIQPVSLTMWQNALATLFLIPGVLYLPFTGTGADIAKLMLLGVIFTAFAHSLLLMAMRSVPAFLVSVTVCLEPAYGILAAALLFAEPISIAVAAGIVLVLVSNVWAVREHSLNVAVPKHE</sequence>
<feature type="transmembrane region" description="Helical" evidence="1">
    <location>
        <begin position="35"/>
        <end position="54"/>
    </location>
</feature>
<dbReference type="InterPro" id="IPR037185">
    <property type="entry name" value="EmrE-like"/>
</dbReference>
<feature type="transmembrane region" description="Helical" evidence="1">
    <location>
        <begin position="182"/>
        <end position="201"/>
    </location>
</feature>
<feature type="transmembrane region" description="Helical" evidence="1">
    <location>
        <begin position="93"/>
        <end position="113"/>
    </location>
</feature>
<dbReference type="RefSeq" id="WP_136734856.1">
    <property type="nucleotide sequence ID" value="NZ_SWDB01000009.1"/>
</dbReference>
<keyword evidence="1" id="KW-1133">Transmembrane helix</keyword>
<feature type="transmembrane region" description="Helical" evidence="1">
    <location>
        <begin position="213"/>
        <end position="231"/>
    </location>
</feature>